<dbReference type="EMBL" id="JACVXA010000057">
    <property type="protein sequence ID" value="MBE3639734.1"/>
    <property type="molecule type" value="Genomic_DNA"/>
</dbReference>
<dbReference type="InterPro" id="IPR011739">
    <property type="entry name" value="GTA_rcc01693"/>
</dbReference>
<accession>A0A8J7CWD5</accession>
<dbReference type="AlphaFoldDB" id="A0A8J7CWD5"/>
<comment type="caution">
    <text evidence="1">The sequence shown here is derived from an EMBL/GenBank/DDBJ whole genome shotgun (WGS) entry which is preliminary data.</text>
</comment>
<dbReference type="RefSeq" id="WP_193184678.1">
    <property type="nucleotide sequence ID" value="NZ_JACVXA010000057.1"/>
</dbReference>
<sequence length="67" mass="7561">MSGLDWPGLMRAGLCELRLRPRDFWALTPAELELMLGRDAAMPTMNRAGLEALARRFPDRMKEAGDD</sequence>
<dbReference type="NCBIfam" id="TIGR02216">
    <property type="entry name" value="phage_TIGR02216"/>
    <property type="match status" value="1"/>
</dbReference>
<dbReference type="InterPro" id="IPR019056">
    <property type="entry name" value="Phage_TAC_6"/>
</dbReference>
<dbReference type="Pfam" id="PF09550">
    <property type="entry name" value="Phage_TAC_6"/>
    <property type="match status" value="1"/>
</dbReference>
<gene>
    <name evidence="1" type="ORF">ICN82_16145</name>
</gene>
<dbReference type="Proteomes" id="UP000609121">
    <property type="component" value="Unassembled WGS sequence"/>
</dbReference>
<proteinExistence type="predicted"/>
<keyword evidence="2" id="KW-1185">Reference proteome</keyword>
<protein>
    <submittedName>
        <fullName evidence="1">Phage tail assembly chaperone</fullName>
    </submittedName>
</protein>
<reference evidence="1" key="1">
    <citation type="submission" date="2020-09" db="EMBL/GenBank/DDBJ databases">
        <title>A novel bacterium of genus Mangrovicoccus, isolated from South China Sea.</title>
        <authorList>
            <person name="Huang H."/>
            <person name="Mo K."/>
            <person name="Hu Y."/>
        </authorList>
    </citation>
    <scope>NUCLEOTIDE SEQUENCE</scope>
    <source>
        <strain evidence="1">HB182678</strain>
    </source>
</reference>
<evidence type="ECO:0000313" key="2">
    <source>
        <dbReference type="Proteomes" id="UP000609121"/>
    </source>
</evidence>
<name>A0A8J7CWD5_9RHOB</name>
<evidence type="ECO:0000313" key="1">
    <source>
        <dbReference type="EMBL" id="MBE3639734.1"/>
    </source>
</evidence>
<organism evidence="1 2">
    <name type="scientific">Mangrovicoccus algicola</name>
    <dbReference type="NCBI Taxonomy" id="2771008"/>
    <lineage>
        <taxon>Bacteria</taxon>
        <taxon>Pseudomonadati</taxon>
        <taxon>Pseudomonadota</taxon>
        <taxon>Alphaproteobacteria</taxon>
        <taxon>Rhodobacterales</taxon>
        <taxon>Paracoccaceae</taxon>
        <taxon>Mangrovicoccus</taxon>
    </lineage>
</organism>